<dbReference type="GO" id="GO:0005886">
    <property type="term" value="C:plasma membrane"/>
    <property type="evidence" value="ECO:0007669"/>
    <property type="project" value="UniProtKB-SubCell"/>
</dbReference>
<name>A0A8J4V599_9MYCE</name>
<dbReference type="SMART" id="SM00174">
    <property type="entry name" value="RHO"/>
    <property type="match status" value="1"/>
</dbReference>
<evidence type="ECO:0000256" key="5">
    <source>
        <dbReference type="ARBA" id="ARBA00022741"/>
    </source>
</evidence>
<dbReference type="SUPFAM" id="SSF52540">
    <property type="entry name" value="P-loop containing nucleoside triphosphate hydrolases"/>
    <property type="match status" value="1"/>
</dbReference>
<dbReference type="Gene3D" id="3.40.50.300">
    <property type="entry name" value="P-loop containing nucleotide triphosphate hydrolases"/>
    <property type="match status" value="1"/>
</dbReference>
<proteinExistence type="inferred from homology"/>
<comment type="subcellular location">
    <subcellularLocation>
        <location evidence="1">Cell membrane</location>
        <topology evidence="1">Lipid-anchor</topology>
        <orientation evidence="1">Cytoplasmic side</orientation>
    </subcellularLocation>
</comment>
<dbReference type="InterPro" id="IPR003578">
    <property type="entry name" value="Small_GTPase_Rho"/>
</dbReference>
<dbReference type="PRINTS" id="PR00449">
    <property type="entry name" value="RASTRNSFRMNG"/>
</dbReference>
<dbReference type="Proteomes" id="UP000695562">
    <property type="component" value="Unassembled WGS sequence"/>
</dbReference>
<dbReference type="InterPro" id="IPR001806">
    <property type="entry name" value="Small_GTPase"/>
</dbReference>
<evidence type="ECO:0000313" key="11">
    <source>
        <dbReference type="EMBL" id="KAF2077938.1"/>
    </source>
</evidence>
<comment type="similarity">
    <text evidence="2">Belongs to the small GTPase superfamily. Rho family.</text>
</comment>
<evidence type="ECO:0000256" key="7">
    <source>
        <dbReference type="ARBA" id="ARBA00023136"/>
    </source>
</evidence>
<dbReference type="EMBL" id="AJWJ01000015">
    <property type="protein sequence ID" value="KAF2077938.1"/>
    <property type="molecule type" value="Genomic_DNA"/>
</dbReference>
<evidence type="ECO:0000313" key="12">
    <source>
        <dbReference type="Proteomes" id="UP000695562"/>
    </source>
</evidence>
<dbReference type="PROSITE" id="PS51419">
    <property type="entry name" value="RAB"/>
    <property type="match status" value="1"/>
</dbReference>
<evidence type="ECO:0000256" key="6">
    <source>
        <dbReference type="ARBA" id="ARBA00023134"/>
    </source>
</evidence>
<dbReference type="PANTHER" id="PTHR24072">
    <property type="entry name" value="RHO FAMILY GTPASE"/>
    <property type="match status" value="1"/>
</dbReference>
<accession>A0A8J4V599</accession>
<keyword evidence="3" id="KW-1003">Cell membrane</keyword>
<dbReference type="OrthoDB" id="8830751at2759"/>
<evidence type="ECO:0000256" key="3">
    <source>
        <dbReference type="ARBA" id="ARBA00022475"/>
    </source>
</evidence>
<protein>
    <recommendedName>
        <fullName evidence="13">Rho GTPase</fullName>
    </recommendedName>
</protein>
<dbReference type="GO" id="GO:0000281">
    <property type="term" value="P:mitotic cytokinesis"/>
    <property type="evidence" value="ECO:0007669"/>
    <property type="project" value="UniProtKB-ARBA"/>
</dbReference>
<dbReference type="GO" id="GO:0008104">
    <property type="term" value="P:intracellular protein localization"/>
    <property type="evidence" value="ECO:0007669"/>
    <property type="project" value="UniProtKB-ARBA"/>
</dbReference>
<dbReference type="PROSITE" id="PS51420">
    <property type="entry name" value="RHO"/>
    <property type="match status" value="1"/>
</dbReference>
<dbReference type="FunFam" id="3.40.50.300:FF:000983">
    <property type="entry name" value="Rho family GTPase"/>
    <property type="match status" value="1"/>
</dbReference>
<comment type="caution">
    <text evidence="11">The sequence shown here is derived from an EMBL/GenBank/DDBJ whole genome shotgun (WGS) entry which is preliminary data.</text>
</comment>
<keyword evidence="7" id="KW-0472">Membrane</keyword>
<evidence type="ECO:0008006" key="13">
    <source>
        <dbReference type="Google" id="ProtNLM"/>
    </source>
</evidence>
<keyword evidence="6" id="KW-0342">GTP-binding</keyword>
<gene>
    <name evidence="11" type="ORF">CYY_000739</name>
</gene>
<feature type="compositionally biased region" description="Basic residues" evidence="10">
    <location>
        <begin position="210"/>
        <end position="219"/>
    </location>
</feature>
<dbReference type="SMART" id="SM00173">
    <property type="entry name" value="RAS"/>
    <property type="match status" value="1"/>
</dbReference>
<evidence type="ECO:0000256" key="10">
    <source>
        <dbReference type="SAM" id="MobiDB-lite"/>
    </source>
</evidence>
<keyword evidence="9" id="KW-0636">Prenylation</keyword>
<reference evidence="11" key="1">
    <citation type="submission" date="2020-01" db="EMBL/GenBank/DDBJ databases">
        <title>Development of genomics and gene disruption for Polysphondylium violaceum indicates a role for the polyketide synthase stlB in stalk morphogenesis.</title>
        <authorList>
            <person name="Narita B."/>
            <person name="Kawabe Y."/>
            <person name="Kin K."/>
            <person name="Saito T."/>
            <person name="Gibbs R."/>
            <person name="Kuspa A."/>
            <person name="Muzny D."/>
            <person name="Queller D."/>
            <person name="Richards S."/>
            <person name="Strassman J."/>
            <person name="Sucgang R."/>
            <person name="Worley K."/>
            <person name="Schaap P."/>
        </authorList>
    </citation>
    <scope>NUCLEOTIDE SEQUENCE</scope>
    <source>
        <strain evidence="11">QSvi11</strain>
    </source>
</reference>
<dbReference type="Pfam" id="PF00071">
    <property type="entry name" value="Ras"/>
    <property type="match status" value="1"/>
</dbReference>
<dbReference type="GO" id="GO:0007264">
    <property type="term" value="P:small GTPase-mediated signal transduction"/>
    <property type="evidence" value="ECO:0007669"/>
    <property type="project" value="InterPro"/>
</dbReference>
<dbReference type="NCBIfam" id="TIGR00231">
    <property type="entry name" value="small_GTP"/>
    <property type="match status" value="1"/>
</dbReference>
<evidence type="ECO:0000256" key="4">
    <source>
        <dbReference type="ARBA" id="ARBA00022481"/>
    </source>
</evidence>
<evidence type="ECO:0000256" key="9">
    <source>
        <dbReference type="ARBA" id="ARBA00023289"/>
    </source>
</evidence>
<evidence type="ECO:0000256" key="1">
    <source>
        <dbReference type="ARBA" id="ARBA00004342"/>
    </source>
</evidence>
<dbReference type="GO" id="GO:0003924">
    <property type="term" value="F:GTPase activity"/>
    <property type="evidence" value="ECO:0007669"/>
    <property type="project" value="InterPro"/>
</dbReference>
<dbReference type="GO" id="GO:0005525">
    <property type="term" value="F:GTP binding"/>
    <property type="evidence" value="ECO:0007669"/>
    <property type="project" value="UniProtKB-KW"/>
</dbReference>
<dbReference type="CDD" id="cd00157">
    <property type="entry name" value="Rho"/>
    <property type="match status" value="1"/>
</dbReference>
<evidence type="ECO:0000256" key="2">
    <source>
        <dbReference type="ARBA" id="ARBA00010142"/>
    </source>
</evidence>
<evidence type="ECO:0000256" key="8">
    <source>
        <dbReference type="ARBA" id="ARBA00023288"/>
    </source>
</evidence>
<dbReference type="PROSITE" id="PS51421">
    <property type="entry name" value="RAS"/>
    <property type="match status" value="1"/>
</dbReference>
<organism evidence="11 12">
    <name type="scientific">Polysphondylium violaceum</name>
    <dbReference type="NCBI Taxonomy" id="133409"/>
    <lineage>
        <taxon>Eukaryota</taxon>
        <taxon>Amoebozoa</taxon>
        <taxon>Evosea</taxon>
        <taxon>Eumycetozoa</taxon>
        <taxon>Dictyostelia</taxon>
        <taxon>Dictyosteliales</taxon>
        <taxon>Dictyosteliaceae</taxon>
        <taxon>Polysphondylium</taxon>
    </lineage>
</organism>
<sequence>MAEDAGSGAATRVKLVIVGDGAVGKTCLLICYAQNDFPVDYVPTVFENYTATRKRGNEDIKIHLWDTAGQEEYDRLRPLSYPGADVVLLCFSTISQSSYEAIRDKWAPEVNHYIPDIPHILVGTKIDLREAQHPDPNSGKFEPVTPDMGLSMAKQIKAAKYLEVSAKTRQGLEEVFNAAIDIVLESRGIDKKGTDGTPNTTANQETDKKDKKKKDKKKNGNCIII</sequence>
<feature type="region of interest" description="Disordered" evidence="10">
    <location>
        <begin position="189"/>
        <end position="225"/>
    </location>
</feature>
<keyword evidence="8" id="KW-0449">Lipoprotein</keyword>
<keyword evidence="12" id="KW-1185">Reference proteome</keyword>
<dbReference type="SMART" id="SM00175">
    <property type="entry name" value="RAB"/>
    <property type="match status" value="1"/>
</dbReference>
<dbReference type="AlphaFoldDB" id="A0A8J4V599"/>
<keyword evidence="5" id="KW-0547">Nucleotide-binding</keyword>
<dbReference type="InterPro" id="IPR005225">
    <property type="entry name" value="Small_GTP-bd"/>
</dbReference>
<dbReference type="InterPro" id="IPR027417">
    <property type="entry name" value="P-loop_NTPase"/>
</dbReference>
<keyword evidence="4" id="KW-0488">Methylation</keyword>